<evidence type="ECO:0000256" key="5">
    <source>
        <dbReference type="PIRSR" id="PIRSR601613-1"/>
    </source>
</evidence>
<dbReference type="SUPFAM" id="SSF51905">
    <property type="entry name" value="FAD/NAD(P)-binding domain"/>
    <property type="match status" value="1"/>
</dbReference>
<reference evidence="8 9" key="1">
    <citation type="submission" date="2018-07" db="EMBL/GenBank/DDBJ databases">
        <title>Section-level genome sequencing of Aspergillus section Nigri to investigate inter- and intra-species variation.</title>
        <authorList>
            <consortium name="DOE Joint Genome Institute"/>
            <person name="Vesth T.C."/>
            <person name="Nybo J.L."/>
            <person name="Theobald S."/>
            <person name="Frisvad J.C."/>
            <person name="Larsen T.O."/>
            <person name="Nielsen K.F."/>
            <person name="Hoof J.B."/>
            <person name="Brandl J."/>
            <person name="Salamov A."/>
            <person name="Riley R."/>
            <person name="Gladden J.M."/>
            <person name="Phatale P."/>
            <person name="Nielsen M.T."/>
            <person name="Lyhne E.K."/>
            <person name="Kogle M.E."/>
            <person name="Strasser K."/>
            <person name="McDonnell E."/>
            <person name="Barry K."/>
            <person name="Clum A."/>
            <person name="Chen C."/>
            <person name="Nolan M."/>
            <person name="Sandor L."/>
            <person name="Kuo A."/>
            <person name="Lipzen A."/>
            <person name="Hainaut M."/>
            <person name="Drula E."/>
            <person name="Tsang A."/>
            <person name="Magnuson J.K."/>
            <person name="Henrissat B."/>
            <person name="Wiebenga A."/>
            <person name="Simmons B.A."/>
            <person name="Makela M.R."/>
            <person name="De vries R.P."/>
            <person name="Grigoriev I.V."/>
            <person name="Mortensen U.H."/>
            <person name="Baker S.E."/>
            <person name="Andersen M.R."/>
        </authorList>
    </citation>
    <scope>NUCLEOTIDE SEQUENCE [LARGE SCALE GENOMIC DNA]</scope>
    <source>
        <strain evidence="8 9">ATCC 13496</strain>
    </source>
</reference>
<dbReference type="VEuPathDB" id="FungiDB:M747DRAFT_351650"/>
<comment type="similarity">
    <text evidence="2 6">Belongs to the flavin monoamine oxidase family.</text>
</comment>
<feature type="binding site" evidence="5">
    <location>
        <begin position="65"/>
        <end position="66"/>
    </location>
    <ligand>
        <name>FAD</name>
        <dbReference type="ChEBI" id="CHEBI:57692"/>
    </ligand>
</feature>
<dbReference type="Proteomes" id="UP000253845">
    <property type="component" value="Unassembled WGS sequence"/>
</dbReference>
<accession>A0A370C3I5</accession>
<dbReference type="EC" id="1.4.3.-" evidence="6"/>
<dbReference type="InterPro" id="IPR036188">
    <property type="entry name" value="FAD/NAD-bd_sf"/>
</dbReference>
<dbReference type="InterPro" id="IPR002937">
    <property type="entry name" value="Amino_oxidase"/>
</dbReference>
<dbReference type="AlphaFoldDB" id="A0A370C3I5"/>
<feature type="binding site" evidence="5">
    <location>
        <position position="273"/>
    </location>
    <ligand>
        <name>FAD</name>
        <dbReference type="ChEBI" id="CHEBI:57692"/>
    </ligand>
</feature>
<evidence type="ECO:0000256" key="3">
    <source>
        <dbReference type="ARBA" id="ARBA00023002"/>
    </source>
</evidence>
<proteinExistence type="inferred from homology"/>
<gene>
    <name evidence="8" type="ORF">M747DRAFT_351650</name>
</gene>
<evidence type="ECO:0000256" key="2">
    <source>
        <dbReference type="ARBA" id="ARBA00005995"/>
    </source>
</evidence>
<dbReference type="PANTHER" id="PTHR43563:SF1">
    <property type="entry name" value="AMINE OXIDASE [FLAVIN-CONTAINING] B"/>
    <property type="match status" value="1"/>
</dbReference>
<dbReference type="PANTHER" id="PTHR43563">
    <property type="entry name" value="AMINE OXIDASE"/>
    <property type="match status" value="1"/>
</dbReference>
<evidence type="ECO:0000256" key="6">
    <source>
        <dbReference type="RuleBase" id="RU362067"/>
    </source>
</evidence>
<organism evidence="8 9">
    <name type="scientific">Aspergillus niger ATCC 13496</name>
    <dbReference type="NCBI Taxonomy" id="1353008"/>
    <lineage>
        <taxon>Eukaryota</taxon>
        <taxon>Fungi</taxon>
        <taxon>Dikarya</taxon>
        <taxon>Ascomycota</taxon>
        <taxon>Pezizomycotina</taxon>
        <taxon>Eurotiomycetes</taxon>
        <taxon>Eurotiomycetidae</taxon>
        <taxon>Eurotiales</taxon>
        <taxon>Aspergillaceae</taxon>
        <taxon>Aspergillus</taxon>
        <taxon>Aspergillus subgen. Circumdati</taxon>
    </lineage>
</organism>
<evidence type="ECO:0000256" key="4">
    <source>
        <dbReference type="ARBA" id="ARBA00048448"/>
    </source>
</evidence>
<keyword evidence="6" id="KW-0274">FAD</keyword>
<evidence type="ECO:0000313" key="8">
    <source>
        <dbReference type="EMBL" id="RDH20001.1"/>
    </source>
</evidence>
<evidence type="ECO:0000259" key="7">
    <source>
        <dbReference type="Pfam" id="PF01593"/>
    </source>
</evidence>
<dbReference type="Gene3D" id="3.90.660.10">
    <property type="match status" value="2"/>
</dbReference>
<name>A0A370C3I5_ASPNG</name>
<dbReference type="InterPro" id="IPR050703">
    <property type="entry name" value="Flavin_MAO"/>
</dbReference>
<dbReference type="InterPro" id="IPR001613">
    <property type="entry name" value="Flavin_amine_oxidase"/>
</dbReference>
<dbReference type="EMBL" id="KZ851916">
    <property type="protein sequence ID" value="RDH20001.1"/>
    <property type="molecule type" value="Genomic_DNA"/>
</dbReference>
<evidence type="ECO:0000313" key="9">
    <source>
        <dbReference type="Proteomes" id="UP000253845"/>
    </source>
</evidence>
<dbReference type="GO" id="GO:0097621">
    <property type="term" value="F:monoamine oxidase activity"/>
    <property type="evidence" value="ECO:0007669"/>
    <property type="project" value="UniProtKB-EC"/>
</dbReference>
<comment type="cofactor">
    <cofactor evidence="1 6">
        <name>FAD</name>
        <dbReference type="ChEBI" id="CHEBI:57692"/>
    </cofactor>
</comment>
<protein>
    <recommendedName>
        <fullName evidence="6">Amine oxidase</fullName>
        <ecNumber evidence="6">1.4.3.-</ecNumber>
    </recommendedName>
</protein>
<keyword evidence="6" id="KW-0285">Flavoprotein</keyword>
<evidence type="ECO:0000256" key="1">
    <source>
        <dbReference type="ARBA" id="ARBA00001974"/>
    </source>
</evidence>
<dbReference type="Pfam" id="PF01593">
    <property type="entry name" value="Amino_oxidase"/>
    <property type="match status" value="1"/>
</dbReference>
<comment type="catalytic activity">
    <reaction evidence="4">
        <text>a secondary aliphatic amine + O2 + H2O = a primary amine + an aldehyde + H2O2</text>
        <dbReference type="Rhea" id="RHEA:26414"/>
        <dbReference type="ChEBI" id="CHEBI:15377"/>
        <dbReference type="ChEBI" id="CHEBI:15379"/>
        <dbReference type="ChEBI" id="CHEBI:16240"/>
        <dbReference type="ChEBI" id="CHEBI:17478"/>
        <dbReference type="ChEBI" id="CHEBI:58855"/>
        <dbReference type="ChEBI" id="CHEBI:65296"/>
        <dbReference type="EC" id="1.4.3.4"/>
    </reaction>
</comment>
<dbReference type="PRINTS" id="PR00757">
    <property type="entry name" value="AMINEOXDASEF"/>
</dbReference>
<dbReference type="Gene3D" id="3.50.50.60">
    <property type="entry name" value="FAD/NAD(P)-binding domain"/>
    <property type="match status" value="2"/>
</dbReference>
<keyword evidence="3 6" id="KW-0560">Oxidoreductase</keyword>
<sequence length="493" mass="54587">MSRSSEGYLWTPEQITSGLPTDAVHPSTPALRTHYDVIVIGAGFAGLITARDLSRKHNLNVLLLEARDRIGGRTWTAKVLGEEIEMGGTWVHWNQPHLYAELHRYGLHRNLKTSAGSFTPVDQWFRSSSGPVEKVSVEDYQATLERVAEKFFAIDGLDSRALMPYPHDSLREPAPWKRYDYLSVEERLEMSDLDGLPGWEKELFASNVSTFGSAPVKDIGFVEALRWFALGGHSMAGVFELAGVYKLGSGGMTSFARAILGDFTGHVSFGTVVEQINHGRDMVEVVTKDGRRVGARAVVSTVPLNCLNDIQFQPPLTPLRQAAITKGHINKGAKIHFKLRETLPGWFFTAHDGSDSSFVFAFSDHNGTQLTGPSGTWCIGFGYNDQLTNKKDSKYILQRFKHDVNPDVDIDAYATHDWMNDPYAKGAWACWGPNTASEYLEELQKPHGRVVFASADWADGWRGFVDGAIERGQAAVGEVLGMLEGREGGRARL</sequence>
<feature type="domain" description="Amine oxidase" evidence="7">
    <location>
        <begin position="44"/>
        <end position="480"/>
    </location>
</feature>